<gene>
    <name evidence="1" type="ORF">M408DRAFT_318959</name>
</gene>
<keyword evidence="2" id="KW-1185">Reference proteome</keyword>
<name>A0A0C3AY31_SERVB</name>
<evidence type="ECO:0000313" key="2">
    <source>
        <dbReference type="Proteomes" id="UP000054097"/>
    </source>
</evidence>
<dbReference type="Proteomes" id="UP000054097">
    <property type="component" value="Unassembled WGS sequence"/>
</dbReference>
<proteinExistence type="predicted"/>
<accession>A0A0C3AY31</accession>
<dbReference type="AlphaFoldDB" id="A0A0C3AY31"/>
<reference evidence="1 2" key="1">
    <citation type="submission" date="2014-04" db="EMBL/GenBank/DDBJ databases">
        <authorList>
            <consortium name="DOE Joint Genome Institute"/>
            <person name="Kuo A."/>
            <person name="Zuccaro A."/>
            <person name="Kohler A."/>
            <person name="Nagy L.G."/>
            <person name="Floudas D."/>
            <person name="Copeland A."/>
            <person name="Barry K.W."/>
            <person name="Cichocki N."/>
            <person name="Veneault-Fourrey C."/>
            <person name="LaButti K."/>
            <person name="Lindquist E.A."/>
            <person name="Lipzen A."/>
            <person name="Lundell T."/>
            <person name="Morin E."/>
            <person name="Murat C."/>
            <person name="Sun H."/>
            <person name="Tunlid A."/>
            <person name="Henrissat B."/>
            <person name="Grigoriev I.V."/>
            <person name="Hibbett D.S."/>
            <person name="Martin F."/>
            <person name="Nordberg H.P."/>
            <person name="Cantor M.N."/>
            <person name="Hua S.X."/>
        </authorList>
    </citation>
    <scope>NUCLEOTIDE SEQUENCE [LARGE SCALE GENOMIC DNA]</scope>
    <source>
        <strain evidence="1 2">MAFF 305830</strain>
    </source>
</reference>
<protein>
    <submittedName>
        <fullName evidence="1">Uncharacterized protein</fullName>
    </submittedName>
</protein>
<evidence type="ECO:0000313" key="1">
    <source>
        <dbReference type="EMBL" id="KIM24106.1"/>
    </source>
</evidence>
<reference evidence="2" key="2">
    <citation type="submission" date="2015-01" db="EMBL/GenBank/DDBJ databases">
        <title>Evolutionary Origins and Diversification of the Mycorrhizal Mutualists.</title>
        <authorList>
            <consortium name="DOE Joint Genome Institute"/>
            <consortium name="Mycorrhizal Genomics Consortium"/>
            <person name="Kohler A."/>
            <person name="Kuo A."/>
            <person name="Nagy L.G."/>
            <person name="Floudas D."/>
            <person name="Copeland A."/>
            <person name="Barry K.W."/>
            <person name="Cichocki N."/>
            <person name="Veneault-Fourrey C."/>
            <person name="LaButti K."/>
            <person name="Lindquist E.A."/>
            <person name="Lipzen A."/>
            <person name="Lundell T."/>
            <person name="Morin E."/>
            <person name="Murat C."/>
            <person name="Riley R."/>
            <person name="Ohm R."/>
            <person name="Sun H."/>
            <person name="Tunlid A."/>
            <person name="Henrissat B."/>
            <person name="Grigoriev I.V."/>
            <person name="Hibbett D.S."/>
            <person name="Martin F."/>
        </authorList>
    </citation>
    <scope>NUCLEOTIDE SEQUENCE [LARGE SCALE GENOMIC DNA]</scope>
    <source>
        <strain evidence="2">MAFF 305830</strain>
    </source>
</reference>
<sequence length="141" mass="15482">MNPPTSQLPTPSNYQQALGTGQVCTCNIPALSRINVPNAQPINDHFGIATDSPERWAQRIIIAFASAPSSAALSTAPAVAATTPMIPTGPAHAWPQHEEDRWVNSDRKTRLANEIGHRMLVPLTLYPQYYLLRVYYNFLGA</sequence>
<organism evidence="1 2">
    <name type="scientific">Serendipita vermifera MAFF 305830</name>
    <dbReference type="NCBI Taxonomy" id="933852"/>
    <lineage>
        <taxon>Eukaryota</taxon>
        <taxon>Fungi</taxon>
        <taxon>Dikarya</taxon>
        <taxon>Basidiomycota</taxon>
        <taxon>Agaricomycotina</taxon>
        <taxon>Agaricomycetes</taxon>
        <taxon>Sebacinales</taxon>
        <taxon>Serendipitaceae</taxon>
        <taxon>Serendipita</taxon>
    </lineage>
</organism>
<dbReference type="HOGENOM" id="CLU_152107_0_0_1"/>
<dbReference type="EMBL" id="KN824328">
    <property type="protein sequence ID" value="KIM24106.1"/>
    <property type="molecule type" value="Genomic_DNA"/>
</dbReference>